<dbReference type="GO" id="GO:0048513">
    <property type="term" value="P:animal organ development"/>
    <property type="evidence" value="ECO:0007669"/>
    <property type="project" value="UniProtKB-ARBA"/>
</dbReference>
<keyword evidence="3" id="KW-0805">Transcription regulation</keyword>
<evidence type="ECO:0000256" key="1">
    <source>
        <dbReference type="ARBA" id="ARBA00004123"/>
    </source>
</evidence>
<evidence type="ECO:0000256" key="2">
    <source>
        <dbReference type="ARBA" id="ARBA00022473"/>
    </source>
</evidence>
<dbReference type="GO" id="GO:0048666">
    <property type="term" value="P:neuron development"/>
    <property type="evidence" value="ECO:0007669"/>
    <property type="project" value="UniProtKB-ARBA"/>
</dbReference>
<gene>
    <name evidence="6" type="ORF">TCEB3V08_LOCUS1408</name>
</gene>
<accession>A0A7R9CB64</accession>
<evidence type="ECO:0000256" key="5">
    <source>
        <dbReference type="ARBA" id="ARBA00023242"/>
    </source>
</evidence>
<proteinExistence type="predicted"/>
<evidence type="ECO:0000256" key="4">
    <source>
        <dbReference type="ARBA" id="ARBA00023163"/>
    </source>
</evidence>
<keyword evidence="4" id="KW-0804">Transcription</keyword>
<name>A0A7R9CB64_TIMCR</name>
<comment type="subcellular location">
    <subcellularLocation>
        <location evidence="1">Nucleus</location>
    </subcellularLocation>
</comment>
<dbReference type="AlphaFoldDB" id="A0A7R9CB64"/>
<evidence type="ECO:0008006" key="7">
    <source>
        <dbReference type="Google" id="ProtNLM"/>
    </source>
</evidence>
<reference evidence="6" key="1">
    <citation type="submission" date="2020-11" db="EMBL/GenBank/DDBJ databases">
        <authorList>
            <person name="Tran Van P."/>
        </authorList>
    </citation>
    <scope>NUCLEOTIDE SEQUENCE</scope>
</reference>
<dbReference type="GO" id="GO:0003006">
    <property type="term" value="P:developmental process involved in reproduction"/>
    <property type="evidence" value="ECO:0007669"/>
    <property type="project" value="UniProtKB-ARBA"/>
</dbReference>
<dbReference type="GO" id="GO:0005634">
    <property type="term" value="C:nucleus"/>
    <property type="evidence" value="ECO:0007669"/>
    <property type="project" value="UniProtKB-SubCell"/>
</dbReference>
<dbReference type="GO" id="GO:0006357">
    <property type="term" value="P:regulation of transcription by RNA polymerase II"/>
    <property type="evidence" value="ECO:0007669"/>
    <property type="project" value="TreeGrafter"/>
</dbReference>
<evidence type="ECO:0000256" key="3">
    <source>
        <dbReference type="ARBA" id="ARBA00023015"/>
    </source>
</evidence>
<dbReference type="PANTHER" id="PTHR23110:SF111">
    <property type="entry name" value="LONGITUDINALS LACKING PROTEIN, ISOFORMS F_I_K_T"/>
    <property type="match status" value="1"/>
</dbReference>
<dbReference type="EMBL" id="OC316714">
    <property type="protein sequence ID" value="CAD7393439.1"/>
    <property type="molecule type" value="Genomic_DNA"/>
</dbReference>
<keyword evidence="2" id="KW-0217">Developmental protein</keyword>
<dbReference type="InterPro" id="IPR051095">
    <property type="entry name" value="Dros_DevTransReg"/>
</dbReference>
<dbReference type="InterPro" id="IPR011333">
    <property type="entry name" value="SKP1/BTB/POZ_sf"/>
</dbReference>
<dbReference type="Gene3D" id="3.30.710.10">
    <property type="entry name" value="Potassium Channel Kv1.1, Chain A"/>
    <property type="match status" value="1"/>
</dbReference>
<keyword evidence="5" id="KW-0539">Nucleus</keyword>
<sequence>MKEFTFWEIQALVHFMYCGEVNVAKDKFSSLLGAAESLKIKGLAGRLSVPPSYDEDYLPTQVSLASEDYLIEEHASLAAPKSCKGRDFSTRTRQLGTNHSRNKPIQQSTMDYYFTFTASGCSIQTISTLVSQRKYHLLYAQPKFEFCPLGHQKTKPNNNCEVNPAFPPEKPPPVHPTEIRTSISPSSAAELNTTSALAIYAAEAGIGKVKLEDVKPHLRGGRVENHLGKTTPVHPTEIRTSISPSSAVELNTISALANYATEADTIGGMDPPHDQHTPAVTHLNYSLPLKGNLVNGVDTIGGMDPPHDQQHTLAVTHLT</sequence>
<protein>
    <recommendedName>
        <fullName evidence="7">BTB domain-containing protein</fullName>
    </recommendedName>
</protein>
<evidence type="ECO:0000313" key="6">
    <source>
        <dbReference type="EMBL" id="CAD7393439.1"/>
    </source>
</evidence>
<dbReference type="PANTHER" id="PTHR23110">
    <property type="entry name" value="BTB DOMAIN TRANSCRIPTION FACTOR"/>
    <property type="match status" value="1"/>
</dbReference>
<organism evidence="6">
    <name type="scientific">Timema cristinae</name>
    <name type="common">Walking stick</name>
    <dbReference type="NCBI Taxonomy" id="61476"/>
    <lineage>
        <taxon>Eukaryota</taxon>
        <taxon>Metazoa</taxon>
        <taxon>Ecdysozoa</taxon>
        <taxon>Arthropoda</taxon>
        <taxon>Hexapoda</taxon>
        <taxon>Insecta</taxon>
        <taxon>Pterygota</taxon>
        <taxon>Neoptera</taxon>
        <taxon>Polyneoptera</taxon>
        <taxon>Phasmatodea</taxon>
        <taxon>Timematodea</taxon>
        <taxon>Timematoidea</taxon>
        <taxon>Timematidae</taxon>
        <taxon>Timema</taxon>
    </lineage>
</organism>
<dbReference type="GO" id="GO:0002376">
    <property type="term" value="P:immune system process"/>
    <property type="evidence" value="ECO:0007669"/>
    <property type="project" value="UniProtKB-ARBA"/>
</dbReference>